<feature type="region of interest" description="Disordered" evidence="1">
    <location>
        <begin position="1"/>
        <end position="28"/>
    </location>
</feature>
<name>A0A8R7UY23_TRIUA</name>
<feature type="compositionally biased region" description="Pro residues" evidence="1">
    <location>
        <begin position="1"/>
        <end position="10"/>
    </location>
</feature>
<dbReference type="AlphaFoldDB" id="A0A8R7UY23"/>
<dbReference type="Proteomes" id="UP000015106">
    <property type="component" value="Chromosome 6"/>
</dbReference>
<evidence type="ECO:0000256" key="1">
    <source>
        <dbReference type="SAM" id="MobiDB-lite"/>
    </source>
</evidence>
<proteinExistence type="predicted"/>
<evidence type="ECO:0000313" key="3">
    <source>
        <dbReference type="Proteomes" id="UP000015106"/>
    </source>
</evidence>
<evidence type="ECO:0000313" key="2">
    <source>
        <dbReference type="EnsemblPlants" id="TuG1812G0600003616.01.T03"/>
    </source>
</evidence>
<dbReference type="EnsemblPlants" id="TuG1812G0600003616.01.T03">
    <property type="protein sequence ID" value="TuG1812G0600003616.01.T03"/>
    <property type="gene ID" value="TuG1812G0600003616.01"/>
</dbReference>
<reference evidence="2" key="2">
    <citation type="submission" date="2018-03" db="EMBL/GenBank/DDBJ databases">
        <title>The Triticum urartu genome reveals the dynamic nature of wheat genome evolution.</title>
        <authorList>
            <person name="Ling H."/>
            <person name="Ma B."/>
            <person name="Shi X."/>
            <person name="Liu H."/>
            <person name="Dong L."/>
            <person name="Sun H."/>
            <person name="Cao Y."/>
            <person name="Gao Q."/>
            <person name="Zheng S."/>
            <person name="Li Y."/>
            <person name="Yu Y."/>
            <person name="Du H."/>
            <person name="Qi M."/>
            <person name="Li Y."/>
            <person name="Yu H."/>
            <person name="Cui Y."/>
            <person name="Wang N."/>
            <person name="Chen C."/>
            <person name="Wu H."/>
            <person name="Zhao Y."/>
            <person name="Zhang J."/>
            <person name="Li Y."/>
            <person name="Zhou W."/>
            <person name="Zhang B."/>
            <person name="Hu W."/>
            <person name="Eijk M."/>
            <person name="Tang J."/>
            <person name="Witsenboer H."/>
            <person name="Zhao S."/>
            <person name="Li Z."/>
            <person name="Zhang A."/>
            <person name="Wang D."/>
            <person name="Liang C."/>
        </authorList>
    </citation>
    <scope>NUCLEOTIDE SEQUENCE [LARGE SCALE GENOMIC DNA]</scope>
    <source>
        <strain evidence="2">cv. G1812</strain>
    </source>
</reference>
<keyword evidence="3" id="KW-1185">Reference proteome</keyword>
<reference evidence="2" key="3">
    <citation type="submission" date="2022-06" db="UniProtKB">
        <authorList>
            <consortium name="EnsemblPlants"/>
        </authorList>
    </citation>
    <scope>IDENTIFICATION</scope>
</reference>
<organism evidence="2 3">
    <name type="scientific">Triticum urartu</name>
    <name type="common">Red wild einkorn</name>
    <name type="synonym">Crithodium urartu</name>
    <dbReference type="NCBI Taxonomy" id="4572"/>
    <lineage>
        <taxon>Eukaryota</taxon>
        <taxon>Viridiplantae</taxon>
        <taxon>Streptophyta</taxon>
        <taxon>Embryophyta</taxon>
        <taxon>Tracheophyta</taxon>
        <taxon>Spermatophyta</taxon>
        <taxon>Magnoliopsida</taxon>
        <taxon>Liliopsida</taxon>
        <taxon>Poales</taxon>
        <taxon>Poaceae</taxon>
        <taxon>BOP clade</taxon>
        <taxon>Pooideae</taxon>
        <taxon>Triticodae</taxon>
        <taxon>Triticeae</taxon>
        <taxon>Triticinae</taxon>
        <taxon>Triticum</taxon>
    </lineage>
</organism>
<sequence length="28" mass="2982">MRSSAPPPTARPASFSPLLDPQVQTVCK</sequence>
<reference evidence="3" key="1">
    <citation type="journal article" date="2013" name="Nature">
        <title>Draft genome of the wheat A-genome progenitor Triticum urartu.</title>
        <authorList>
            <person name="Ling H.Q."/>
            <person name="Zhao S."/>
            <person name="Liu D."/>
            <person name="Wang J."/>
            <person name="Sun H."/>
            <person name="Zhang C."/>
            <person name="Fan H."/>
            <person name="Li D."/>
            <person name="Dong L."/>
            <person name="Tao Y."/>
            <person name="Gao C."/>
            <person name="Wu H."/>
            <person name="Li Y."/>
            <person name="Cui Y."/>
            <person name="Guo X."/>
            <person name="Zheng S."/>
            <person name="Wang B."/>
            <person name="Yu K."/>
            <person name="Liang Q."/>
            <person name="Yang W."/>
            <person name="Lou X."/>
            <person name="Chen J."/>
            <person name="Feng M."/>
            <person name="Jian J."/>
            <person name="Zhang X."/>
            <person name="Luo G."/>
            <person name="Jiang Y."/>
            <person name="Liu J."/>
            <person name="Wang Z."/>
            <person name="Sha Y."/>
            <person name="Zhang B."/>
            <person name="Wu H."/>
            <person name="Tang D."/>
            <person name="Shen Q."/>
            <person name="Xue P."/>
            <person name="Zou S."/>
            <person name="Wang X."/>
            <person name="Liu X."/>
            <person name="Wang F."/>
            <person name="Yang Y."/>
            <person name="An X."/>
            <person name="Dong Z."/>
            <person name="Zhang K."/>
            <person name="Zhang X."/>
            <person name="Luo M.C."/>
            <person name="Dvorak J."/>
            <person name="Tong Y."/>
            <person name="Wang J."/>
            <person name="Yang H."/>
            <person name="Li Z."/>
            <person name="Wang D."/>
            <person name="Zhang A."/>
            <person name="Wang J."/>
        </authorList>
    </citation>
    <scope>NUCLEOTIDE SEQUENCE</scope>
    <source>
        <strain evidence="3">cv. G1812</strain>
    </source>
</reference>
<dbReference type="Gramene" id="TuG1812G0600003616.01.T03">
    <property type="protein sequence ID" value="TuG1812G0600003616.01.T03"/>
    <property type="gene ID" value="TuG1812G0600003616.01"/>
</dbReference>
<accession>A0A8R7UY23</accession>
<protein>
    <submittedName>
        <fullName evidence="2">Uncharacterized protein</fullName>
    </submittedName>
</protein>